<dbReference type="InterPro" id="IPR012910">
    <property type="entry name" value="Plug_dom"/>
</dbReference>
<comment type="subcellular location">
    <subcellularLocation>
        <location evidence="1 7">Cell outer membrane</location>
        <topology evidence="1 7">Multi-pass membrane protein</topology>
    </subcellularLocation>
</comment>
<keyword evidence="5 7" id="KW-0472">Membrane</keyword>
<gene>
    <name evidence="9" type="ORF">Q4Q35_21355</name>
</gene>
<dbReference type="RefSeq" id="WP_303280097.1">
    <property type="nucleotide sequence ID" value="NZ_JAUOEK010000184.1"/>
</dbReference>
<dbReference type="Gene3D" id="2.40.170.20">
    <property type="entry name" value="TonB-dependent receptor, beta-barrel domain"/>
    <property type="match status" value="1"/>
</dbReference>
<keyword evidence="6 7" id="KW-0998">Cell outer membrane</keyword>
<evidence type="ECO:0000256" key="1">
    <source>
        <dbReference type="ARBA" id="ARBA00004571"/>
    </source>
</evidence>
<protein>
    <submittedName>
        <fullName evidence="9">TonB-dependent receptor</fullName>
    </submittedName>
</protein>
<dbReference type="InterPro" id="IPR037066">
    <property type="entry name" value="Plug_dom_sf"/>
</dbReference>
<dbReference type="InterPro" id="IPR039426">
    <property type="entry name" value="TonB-dep_rcpt-like"/>
</dbReference>
<comment type="caution">
    <text evidence="9">The sequence shown here is derived from an EMBL/GenBank/DDBJ whole genome shotgun (WGS) entry which is preliminary data.</text>
</comment>
<dbReference type="InterPro" id="IPR023997">
    <property type="entry name" value="TonB-dep_OMP_SusC/RagA_CS"/>
</dbReference>
<dbReference type="InterPro" id="IPR008969">
    <property type="entry name" value="CarboxyPept-like_regulatory"/>
</dbReference>
<dbReference type="Pfam" id="PF07715">
    <property type="entry name" value="Plug"/>
    <property type="match status" value="1"/>
</dbReference>
<dbReference type="PROSITE" id="PS52016">
    <property type="entry name" value="TONB_DEPENDENT_REC_3"/>
    <property type="match status" value="1"/>
</dbReference>
<name>A0ABT8WH94_9FLAO</name>
<dbReference type="EMBL" id="JAUOEK010000184">
    <property type="protein sequence ID" value="MDO5972356.1"/>
    <property type="molecule type" value="Genomic_DNA"/>
</dbReference>
<keyword evidence="3 7" id="KW-1134">Transmembrane beta strand</keyword>
<dbReference type="Gene3D" id="2.170.130.10">
    <property type="entry name" value="TonB-dependent receptor, plug domain"/>
    <property type="match status" value="1"/>
</dbReference>
<reference evidence="9" key="1">
    <citation type="submission" date="2023-07" db="EMBL/GenBank/DDBJ databases">
        <title>Two novel species in the genus Flavivirga.</title>
        <authorList>
            <person name="Kwon K."/>
        </authorList>
    </citation>
    <scope>NUCLEOTIDE SEQUENCE</scope>
    <source>
        <strain evidence="9">KCTC 52353</strain>
    </source>
</reference>
<keyword evidence="4 7" id="KW-0812">Transmembrane</keyword>
<sequence length="1120" mass="123088">MKTKLIIARSLIRKRLLLTIMKTFILLLCTTVFSFNVENSFSQEQITIDTDKLVSVDEVFYIIQDQTKYRFLYPQDLFANAPKVQLKKGTIKISKLLNQSFSGSNVNFELSKDDTIIIKEKSTPSILPPVDNKKAQGFQVSGSILDDNGQALTGANIIEKGTTNGTLTDFDGNFSINVSNGSAILVISYIGFLTQEIAINNQSKLTINLKEDAADLGEIVVIGYGSVRKSDLTGAVSSVSEGEITQVPVSSVSRALQGRVAGVNVNQASGQPGQNVVIRIRGSNSISGGNNPLYVVDGFPLDELGSDLNPEDIKSMEILKDASSTAIYGSRGANGVILITTKRGSNNKIKTSYHGFYGTQSLRKKIDLLDRDSYIEMANTIAAEEGNPPVFNTSDLANIPNNDWQDLVYRNAMMQNHQISLSGGNENVKYYTSLNYLDQEGIIKNSGFDRYSIRVNGDVKITEKLSLRNNLVIAWSEFNQTFDDRADGFGAIPFTTLVMPPTSPILEDDGNYSVFSGVPWGGTNPVGFSENDKYQRLNTRILGNIDLTYQITDGLSFKTSLGINSLNTTTNTYRPIGIISTGPSDGQASKSFSKNLSFINENILNYTKQFNKHSIGALAGITYQKDKSDGLSASASGFLTDVFENNVLQSANTISNPTTSYEDFSLISYLARANYSYNDKYLATFTGRYDGSSKFGNNNKYAFFPSAALAWKISNEDFLSSSENISNLKLRFSIGKSGNQAISSYQTLARLQNTTPIFGDGQNVGFVLSAFENADLKWETTTASNIGIDLGLLNNRINFTADYYVKNTEDLLFNAILPTSSGFTSSVRNVGEMGNKGFEFELATKNFVGDFKWDTSLNMNFNRNKVKSLGNDGLGNPIERIDAPGSGGNWFPLFLGEAGQQLYGFEIEGIYETDAEAVQNGEPSKTAGDYRYRDLDGNGIVNSDDRKILTNLQPDFTFGINNNFSYKNFDLSILVVGSVGNDIVNEFSKYYTALTGNWNVTREAWENRWTGPGSGGTYAKASSNAINTITFSAPNTLWVEDGSYIKFRDIKLGYTLPKNITDKIGIEHIRLYASGQNLITITNYSHYDPEAAWERAPVNGWDRGVYPSTKSVTLGVQVDF</sequence>
<accession>A0ABT8WH94</accession>
<dbReference type="Gene3D" id="2.60.40.1120">
    <property type="entry name" value="Carboxypeptidase-like, regulatory domain"/>
    <property type="match status" value="1"/>
</dbReference>
<evidence type="ECO:0000256" key="7">
    <source>
        <dbReference type="PROSITE-ProRule" id="PRU01360"/>
    </source>
</evidence>
<evidence type="ECO:0000313" key="10">
    <source>
        <dbReference type="Proteomes" id="UP001176883"/>
    </source>
</evidence>
<keyword evidence="9" id="KW-0675">Receptor</keyword>
<organism evidence="9 10">
    <name type="scientific">Flavivirga aquimarina</name>
    <dbReference type="NCBI Taxonomy" id="2027862"/>
    <lineage>
        <taxon>Bacteria</taxon>
        <taxon>Pseudomonadati</taxon>
        <taxon>Bacteroidota</taxon>
        <taxon>Flavobacteriia</taxon>
        <taxon>Flavobacteriales</taxon>
        <taxon>Flavobacteriaceae</taxon>
        <taxon>Flavivirga</taxon>
    </lineage>
</organism>
<dbReference type="Proteomes" id="UP001176883">
    <property type="component" value="Unassembled WGS sequence"/>
</dbReference>
<dbReference type="NCBIfam" id="TIGR04057">
    <property type="entry name" value="SusC_RagA_signa"/>
    <property type="match status" value="1"/>
</dbReference>
<keyword evidence="10" id="KW-1185">Reference proteome</keyword>
<evidence type="ECO:0000256" key="4">
    <source>
        <dbReference type="ARBA" id="ARBA00022692"/>
    </source>
</evidence>
<comment type="similarity">
    <text evidence="7">Belongs to the TonB-dependent receptor family.</text>
</comment>
<evidence type="ECO:0000259" key="8">
    <source>
        <dbReference type="Pfam" id="PF07715"/>
    </source>
</evidence>
<dbReference type="InterPro" id="IPR036942">
    <property type="entry name" value="Beta-barrel_TonB_sf"/>
</dbReference>
<dbReference type="SUPFAM" id="SSF56935">
    <property type="entry name" value="Porins"/>
    <property type="match status" value="1"/>
</dbReference>
<dbReference type="InterPro" id="IPR023996">
    <property type="entry name" value="TonB-dep_OMP_SusC/RagA"/>
</dbReference>
<evidence type="ECO:0000256" key="3">
    <source>
        <dbReference type="ARBA" id="ARBA00022452"/>
    </source>
</evidence>
<dbReference type="SUPFAM" id="SSF49464">
    <property type="entry name" value="Carboxypeptidase regulatory domain-like"/>
    <property type="match status" value="1"/>
</dbReference>
<dbReference type="Pfam" id="PF13715">
    <property type="entry name" value="CarbopepD_reg_2"/>
    <property type="match status" value="1"/>
</dbReference>
<evidence type="ECO:0000256" key="5">
    <source>
        <dbReference type="ARBA" id="ARBA00023136"/>
    </source>
</evidence>
<evidence type="ECO:0000256" key="6">
    <source>
        <dbReference type="ARBA" id="ARBA00023237"/>
    </source>
</evidence>
<feature type="domain" description="TonB-dependent receptor plug" evidence="8">
    <location>
        <begin position="229"/>
        <end position="336"/>
    </location>
</feature>
<keyword evidence="2 7" id="KW-0813">Transport</keyword>
<proteinExistence type="inferred from homology"/>
<evidence type="ECO:0000256" key="2">
    <source>
        <dbReference type="ARBA" id="ARBA00022448"/>
    </source>
</evidence>
<dbReference type="NCBIfam" id="TIGR04056">
    <property type="entry name" value="OMP_RagA_SusC"/>
    <property type="match status" value="1"/>
</dbReference>
<evidence type="ECO:0000313" key="9">
    <source>
        <dbReference type="EMBL" id="MDO5972356.1"/>
    </source>
</evidence>